<evidence type="ECO:0000256" key="1">
    <source>
        <dbReference type="SAM" id="MobiDB-lite"/>
    </source>
</evidence>
<evidence type="ECO:0000313" key="2">
    <source>
        <dbReference type="EMBL" id="GFR16429.1"/>
    </source>
</evidence>
<dbReference type="AlphaFoldDB" id="A0A8X6I6N3"/>
<evidence type="ECO:0000313" key="3">
    <source>
        <dbReference type="Proteomes" id="UP000887116"/>
    </source>
</evidence>
<dbReference type="EMBL" id="BMAO01027387">
    <property type="protein sequence ID" value="GFR16429.1"/>
    <property type="molecule type" value="Genomic_DNA"/>
</dbReference>
<dbReference type="Proteomes" id="UP000887116">
    <property type="component" value="Unassembled WGS sequence"/>
</dbReference>
<proteinExistence type="predicted"/>
<keyword evidence="3" id="KW-1185">Reference proteome</keyword>
<comment type="caution">
    <text evidence="2">The sequence shown here is derived from an EMBL/GenBank/DDBJ whole genome shotgun (WGS) entry which is preliminary data.</text>
</comment>
<name>A0A8X6I6N3_TRICU</name>
<protein>
    <submittedName>
        <fullName evidence="2">Uncharacterized protein</fullName>
    </submittedName>
</protein>
<feature type="region of interest" description="Disordered" evidence="1">
    <location>
        <begin position="1"/>
        <end position="22"/>
    </location>
</feature>
<reference evidence="2" key="1">
    <citation type="submission" date="2020-07" db="EMBL/GenBank/DDBJ databases">
        <title>Multicomponent nature underlies the extraordinary mechanical properties of spider dragline silk.</title>
        <authorList>
            <person name="Kono N."/>
            <person name="Nakamura H."/>
            <person name="Mori M."/>
            <person name="Yoshida Y."/>
            <person name="Ohtoshi R."/>
            <person name="Malay A.D."/>
            <person name="Moran D.A.P."/>
            <person name="Tomita M."/>
            <person name="Numata K."/>
            <person name="Arakawa K."/>
        </authorList>
    </citation>
    <scope>NUCLEOTIDE SEQUENCE</scope>
</reference>
<gene>
    <name evidence="2" type="ORF">TNCT_408711</name>
</gene>
<accession>A0A8X6I6N3</accession>
<feature type="compositionally biased region" description="Polar residues" evidence="1">
    <location>
        <begin position="11"/>
        <end position="21"/>
    </location>
</feature>
<organism evidence="2 3">
    <name type="scientific">Trichonephila clavata</name>
    <name type="common">Joro spider</name>
    <name type="synonym">Nephila clavata</name>
    <dbReference type="NCBI Taxonomy" id="2740835"/>
    <lineage>
        <taxon>Eukaryota</taxon>
        <taxon>Metazoa</taxon>
        <taxon>Ecdysozoa</taxon>
        <taxon>Arthropoda</taxon>
        <taxon>Chelicerata</taxon>
        <taxon>Arachnida</taxon>
        <taxon>Araneae</taxon>
        <taxon>Araneomorphae</taxon>
        <taxon>Entelegynae</taxon>
        <taxon>Araneoidea</taxon>
        <taxon>Nephilidae</taxon>
        <taxon>Trichonephila</taxon>
    </lineage>
</organism>
<sequence length="145" mass="16726">MPAENSLVMHTENSISNQGSHSGEKEQYFNASANKFQIFPSPSTSTFCASEKSSYVLMDLFTMDAISRRYRKPKGWLTNSGIQLVKRIGVIFTCKRELLFYLFQGIIVLQNEENLPSELATRKKENFYYHFGTLIINKKIKCKCY</sequence>